<evidence type="ECO:0000313" key="3">
    <source>
        <dbReference type="Proteomes" id="UP000652761"/>
    </source>
</evidence>
<dbReference type="AlphaFoldDB" id="A0A843XNU6"/>
<dbReference type="Proteomes" id="UP000652761">
    <property type="component" value="Unassembled WGS sequence"/>
</dbReference>
<sequence>MLTGGDIRAWDWDSRCKSIEDGGDVQQQRHPFSLATCFQITSMVEAHGSGVSSPSLQSSLPRPLSRITYSQH</sequence>
<keyword evidence="3" id="KW-1185">Reference proteome</keyword>
<protein>
    <submittedName>
        <fullName evidence="2">Uncharacterized protein</fullName>
    </submittedName>
</protein>
<evidence type="ECO:0000256" key="1">
    <source>
        <dbReference type="SAM" id="MobiDB-lite"/>
    </source>
</evidence>
<evidence type="ECO:0000313" key="2">
    <source>
        <dbReference type="EMBL" id="MQM20821.1"/>
    </source>
</evidence>
<proteinExistence type="predicted"/>
<gene>
    <name evidence="2" type="ORF">Taro_053850</name>
</gene>
<accession>A0A843XNU6</accession>
<comment type="caution">
    <text evidence="2">The sequence shown here is derived from an EMBL/GenBank/DDBJ whole genome shotgun (WGS) entry which is preliminary data.</text>
</comment>
<dbReference type="EMBL" id="NMUH01010226">
    <property type="protein sequence ID" value="MQM20821.1"/>
    <property type="molecule type" value="Genomic_DNA"/>
</dbReference>
<organism evidence="2 3">
    <name type="scientific">Colocasia esculenta</name>
    <name type="common">Wild taro</name>
    <name type="synonym">Arum esculentum</name>
    <dbReference type="NCBI Taxonomy" id="4460"/>
    <lineage>
        <taxon>Eukaryota</taxon>
        <taxon>Viridiplantae</taxon>
        <taxon>Streptophyta</taxon>
        <taxon>Embryophyta</taxon>
        <taxon>Tracheophyta</taxon>
        <taxon>Spermatophyta</taxon>
        <taxon>Magnoliopsida</taxon>
        <taxon>Liliopsida</taxon>
        <taxon>Araceae</taxon>
        <taxon>Aroideae</taxon>
        <taxon>Colocasieae</taxon>
        <taxon>Colocasia</taxon>
    </lineage>
</organism>
<feature type="compositionally biased region" description="Low complexity" evidence="1">
    <location>
        <begin position="52"/>
        <end position="66"/>
    </location>
</feature>
<name>A0A843XNU6_COLES</name>
<reference evidence="2" key="1">
    <citation type="submission" date="2017-07" db="EMBL/GenBank/DDBJ databases">
        <title>Taro Niue Genome Assembly and Annotation.</title>
        <authorList>
            <person name="Atibalentja N."/>
            <person name="Keating K."/>
            <person name="Fields C.J."/>
        </authorList>
    </citation>
    <scope>NUCLEOTIDE SEQUENCE</scope>
    <source>
        <strain evidence="2">Niue_2</strain>
        <tissue evidence="2">Leaf</tissue>
    </source>
</reference>
<feature type="region of interest" description="Disordered" evidence="1">
    <location>
        <begin position="48"/>
        <end position="72"/>
    </location>
</feature>